<evidence type="ECO:0000259" key="5">
    <source>
        <dbReference type="PROSITE" id="PS50011"/>
    </source>
</evidence>
<dbReference type="RefSeq" id="XP_006816787.1">
    <property type="nucleotide sequence ID" value="XM_006816724.1"/>
</dbReference>
<dbReference type="CDD" id="cd00180">
    <property type="entry name" value="PKc"/>
    <property type="match status" value="1"/>
</dbReference>
<keyword evidence="2" id="KW-0547">Nucleotide-binding</keyword>
<dbReference type="Pfam" id="PF00069">
    <property type="entry name" value="Pkinase"/>
    <property type="match status" value="1"/>
</dbReference>
<name>A0ABM0M9U6_SACKO</name>
<keyword evidence="3" id="KW-0418">Kinase</keyword>
<organism evidence="6 7">
    <name type="scientific">Saccoglossus kowalevskii</name>
    <name type="common">Acorn worm</name>
    <dbReference type="NCBI Taxonomy" id="10224"/>
    <lineage>
        <taxon>Eukaryota</taxon>
        <taxon>Metazoa</taxon>
        <taxon>Hemichordata</taxon>
        <taxon>Enteropneusta</taxon>
        <taxon>Harrimaniidae</taxon>
        <taxon>Saccoglossus</taxon>
    </lineage>
</organism>
<dbReference type="InterPro" id="IPR000719">
    <property type="entry name" value="Prot_kinase_dom"/>
</dbReference>
<accession>A0ABM0M9U6</accession>
<gene>
    <name evidence="7" type="primary">LOC102801784</name>
</gene>
<dbReference type="PANTHER" id="PTHR24348">
    <property type="entry name" value="SERINE/THREONINE-PROTEIN KINASE UNC-51-RELATED"/>
    <property type="match status" value="1"/>
</dbReference>
<dbReference type="GeneID" id="102801784"/>
<dbReference type="Gene3D" id="1.10.510.10">
    <property type="entry name" value="Transferase(Phosphotransferase) domain 1"/>
    <property type="match status" value="1"/>
</dbReference>
<sequence>MQALNKAELGVSLFFASTYANDKCGANGLPLTPNSIKILGRFQKLKTISHPRLCQYVDMVRGKHERLMVVQEYYNRSLESERQAGIIRSCSEMLQIAYEILQGLKYMNKHNIVHRTLSPSNIFLDPEGHVKLSSFGRYYMTDGGADVTFPIGYPRFMAPEVIGLGPVQITDYHMLAPIPSNQNMSGPKVDVWSLGMILLELYLDQTLWSSYTLPQTFAKIMFLAKHSKDEHPLDVLIREHNALNKLHKMPGNLQTLIRHCLIVSPHK</sequence>
<feature type="non-terminal residue" evidence="7">
    <location>
        <position position="267"/>
    </location>
</feature>
<dbReference type="Proteomes" id="UP000694865">
    <property type="component" value="Unplaced"/>
</dbReference>
<evidence type="ECO:0000313" key="7">
    <source>
        <dbReference type="RefSeq" id="XP_006816787.1"/>
    </source>
</evidence>
<dbReference type="PANTHER" id="PTHR24348:SF22">
    <property type="entry name" value="NON-SPECIFIC SERINE_THREONINE PROTEIN KINASE"/>
    <property type="match status" value="1"/>
</dbReference>
<feature type="domain" description="Protein kinase" evidence="5">
    <location>
        <begin position="1"/>
        <end position="267"/>
    </location>
</feature>
<evidence type="ECO:0000256" key="4">
    <source>
        <dbReference type="ARBA" id="ARBA00022840"/>
    </source>
</evidence>
<protein>
    <submittedName>
        <fullName evidence="7">TBC domain-containing protein kinase-like protein-like</fullName>
    </submittedName>
</protein>
<reference evidence="7" key="1">
    <citation type="submission" date="2025-08" db="UniProtKB">
        <authorList>
            <consortium name="RefSeq"/>
        </authorList>
    </citation>
    <scope>IDENTIFICATION</scope>
    <source>
        <tissue evidence="7">Testes</tissue>
    </source>
</reference>
<keyword evidence="4" id="KW-0067">ATP-binding</keyword>
<dbReference type="PROSITE" id="PS50011">
    <property type="entry name" value="PROTEIN_KINASE_DOM"/>
    <property type="match status" value="1"/>
</dbReference>
<evidence type="ECO:0000256" key="3">
    <source>
        <dbReference type="ARBA" id="ARBA00022777"/>
    </source>
</evidence>
<dbReference type="InterPro" id="IPR011009">
    <property type="entry name" value="Kinase-like_dom_sf"/>
</dbReference>
<keyword evidence="6" id="KW-1185">Reference proteome</keyword>
<evidence type="ECO:0000313" key="6">
    <source>
        <dbReference type="Proteomes" id="UP000694865"/>
    </source>
</evidence>
<evidence type="ECO:0000256" key="2">
    <source>
        <dbReference type="ARBA" id="ARBA00022741"/>
    </source>
</evidence>
<dbReference type="SUPFAM" id="SSF56112">
    <property type="entry name" value="Protein kinase-like (PK-like)"/>
    <property type="match status" value="1"/>
</dbReference>
<proteinExistence type="predicted"/>
<dbReference type="InterPro" id="IPR045269">
    <property type="entry name" value="Atg1-like"/>
</dbReference>
<keyword evidence="1" id="KW-0808">Transferase</keyword>
<evidence type="ECO:0000256" key="1">
    <source>
        <dbReference type="ARBA" id="ARBA00022679"/>
    </source>
</evidence>